<organism evidence="2 3">
    <name type="scientific">Fibrobacter intestinalis</name>
    <dbReference type="NCBI Taxonomy" id="28122"/>
    <lineage>
        <taxon>Bacteria</taxon>
        <taxon>Pseudomonadati</taxon>
        <taxon>Fibrobacterota</taxon>
        <taxon>Fibrobacteria</taxon>
        <taxon>Fibrobacterales</taxon>
        <taxon>Fibrobacteraceae</taxon>
        <taxon>Fibrobacter</taxon>
    </lineage>
</organism>
<protein>
    <submittedName>
        <fullName evidence="2">Phospholipid transport system substrate-binding protein</fullName>
    </submittedName>
</protein>
<gene>
    <name evidence="2" type="ORF">SAMN02745108_00863</name>
</gene>
<dbReference type="AlphaFoldDB" id="A0A1T4LDR4"/>
<feature type="chain" id="PRO_5010539541" evidence="1">
    <location>
        <begin position="20"/>
        <end position="193"/>
    </location>
</feature>
<feature type="signal peptide" evidence="1">
    <location>
        <begin position="1"/>
        <end position="19"/>
    </location>
</feature>
<dbReference type="InterPro" id="IPR042245">
    <property type="entry name" value="Tgt2/MlaC_sf"/>
</dbReference>
<dbReference type="Pfam" id="PF05494">
    <property type="entry name" value="MlaC"/>
    <property type="match status" value="1"/>
</dbReference>
<dbReference type="STRING" id="28122.SAMN02745108_00863"/>
<dbReference type="PANTHER" id="PTHR36573">
    <property type="entry name" value="INTERMEMBRANE PHOSPHOLIPID TRANSPORT SYSTEM BINDING PROTEIN MLAC"/>
    <property type="match status" value="1"/>
</dbReference>
<dbReference type="PANTHER" id="PTHR36573:SF1">
    <property type="entry name" value="INTERMEMBRANE PHOSPHOLIPID TRANSPORT SYSTEM BINDING PROTEIN MLAC"/>
    <property type="match status" value="1"/>
</dbReference>
<evidence type="ECO:0000256" key="1">
    <source>
        <dbReference type="SAM" id="SignalP"/>
    </source>
</evidence>
<dbReference type="RefSeq" id="WP_078775923.1">
    <property type="nucleotide sequence ID" value="NZ_FUWU01000011.1"/>
</dbReference>
<dbReference type="Proteomes" id="UP000190449">
    <property type="component" value="Unassembled WGS sequence"/>
</dbReference>
<proteinExistence type="predicted"/>
<reference evidence="2 3" key="1">
    <citation type="submission" date="2017-02" db="EMBL/GenBank/DDBJ databases">
        <authorList>
            <person name="Peterson S.W."/>
        </authorList>
    </citation>
    <scope>NUCLEOTIDE SEQUENCE [LARGE SCALE GENOMIC DNA]</scope>
    <source>
        <strain evidence="2 3">ATCC 43854</strain>
    </source>
</reference>
<dbReference type="EMBL" id="FUWU01000011">
    <property type="protein sequence ID" value="SJZ52803.1"/>
    <property type="molecule type" value="Genomic_DNA"/>
</dbReference>
<accession>A0A1T4LDR4</accession>
<dbReference type="InterPro" id="IPR008869">
    <property type="entry name" value="MlaC/ttg2D"/>
</dbReference>
<sequence length="193" mass="22118">MKIQTLLVAVFLPFAVAFAADPVTAISKNDKELQVLLKKQSLSKKDKEKVKGLLSDVFNFNLLAEKSLPKETWNGLDEAAKKQFASEFQRMVRNSSAKRLEMYRTDSTVYEAPKMKKNNAEANVTAHLWYRGKESVLVYKMNLVGDVWMAWDLVIDDLSTARNYKEQFSTILKTKTFAELLEIVKKKADENEE</sequence>
<evidence type="ECO:0000313" key="3">
    <source>
        <dbReference type="Proteomes" id="UP000190449"/>
    </source>
</evidence>
<evidence type="ECO:0000313" key="2">
    <source>
        <dbReference type="EMBL" id="SJZ52803.1"/>
    </source>
</evidence>
<name>A0A1T4LDR4_9BACT</name>
<keyword evidence="1" id="KW-0732">Signal</keyword>
<dbReference type="Gene3D" id="3.10.450.710">
    <property type="entry name" value="Tgt2/MlaC"/>
    <property type="match status" value="1"/>
</dbReference>